<dbReference type="InterPro" id="IPR011989">
    <property type="entry name" value="ARM-like"/>
</dbReference>
<evidence type="ECO:0000259" key="2">
    <source>
        <dbReference type="Pfam" id="PF03378"/>
    </source>
</evidence>
<organism evidence="3 4">
    <name type="scientific">Glossina brevipalpis</name>
    <dbReference type="NCBI Taxonomy" id="37001"/>
    <lineage>
        <taxon>Eukaryota</taxon>
        <taxon>Metazoa</taxon>
        <taxon>Ecdysozoa</taxon>
        <taxon>Arthropoda</taxon>
        <taxon>Hexapoda</taxon>
        <taxon>Insecta</taxon>
        <taxon>Pterygota</taxon>
        <taxon>Neoptera</taxon>
        <taxon>Endopterygota</taxon>
        <taxon>Diptera</taxon>
        <taxon>Brachycera</taxon>
        <taxon>Muscomorpha</taxon>
        <taxon>Hippoboscoidea</taxon>
        <taxon>Glossinidae</taxon>
        <taxon>Glossina</taxon>
    </lineage>
</organism>
<feature type="domain" description="Exportin-2 C-terminal" evidence="2">
    <location>
        <begin position="2"/>
        <end position="56"/>
    </location>
</feature>
<accession>A0A1A9WRC8</accession>
<dbReference type="GO" id="GO:0031267">
    <property type="term" value="F:small GTPase binding"/>
    <property type="evidence" value="ECO:0007669"/>
    <property type="project" value="InterPro"/>
</dbReference>
<reference evidence="4" key="1">
    <citation type="submission" date="2014-03" db="EMBL/GenBank/DDBJ databases">
        <authorList>
            <person name="Aksoy S."/>
            <person name="Warren W."/>
            <person name="Wilson R.K."/>
        </authorList>
    </citation>
    <scope>NUCLEOTIDE SEQUENCE [LARGE SCALE GENOMIC DNA]</scope>
    <source>
        <strain evidence="4">IAEA</strain>
    </source>
</reference>
<dbReference type="InterPro" id="IPR005043">
    <property type="entry name" value="XPO2_C"/>
</dbReference>
<dbReference type="Gene3D" id="1.25.10.10">
    <property type="entry name" value="Leucine-rich Repeat Variant"/>
    <property type="match status" value="1"/>
</dbReference>
<evidence type="ECO:0000313" key="4">
    <source>
        <dbReference type="Proteomes" id="UP000091820"/>
    </source>
</evidence>
<keyword evidence="4" id="KW-1185">Reference proteome</keyword>
<dbReference type="EnsemblMetazoa" id="GBRI029337-RA">
    <property type="protein sequence ID" value="GBRI029337-PA"/>
    <property type="gene ID" value="GBRI029337"/>
</dbReference>
<name>A0A1A9WRC8_9MUSC</name>
<dbReference type="Proteomes" id="UP000091820">
    <property type="component" value="Unassembled WGS sequence"/>
</dbReference>
<proteinExistence type="predicted"/>
<protein>
    <recommendedName>
        <fullName evidence="2">Exportin-2 C-terminal domain-containing protein</fullName>
    </recommendedName>
</protein>
<evidence type="ECO:0000256" key="1">
    <source>
        <dbReference type="SAM" id="MobiDB-lite"/>
    </source>
</evidence>
<reference evidence="3" key="2">
    <citation type="submission" date="2020-05" db="UniProtKB">
        <authorList>
            <consortium name="EnsemblMetazoa"/>
        </authorList>
    </citation>
    <scope>IDENTIFICATION</scope>
    <source>
        <strain evidence="3">IAEA</strain>
    </source>
</reference>
<dbReference type="Pfam" id="PF03378">
    <property type="entry name" value="CAS_CSE1"/>
    <property type="match status" value="1"/>
</dbReference>
<feature type="region of interest" description="Disordered" evidence="1">
    <location>
        <begin position="75"/>
        <end position="105"/>
    </location>
</feature>
<sequence length="105" mass="11695">MTKVTNELERKIVAVGASKILTECPVMLSQPYLQYWSTLLQSLIELFELSPDSNNFKIENGGQLTYAHPKKSISREWHSVQDQRSPLDPSTTASAALPDSPAHLV</sequence>
<feature type="compositionally biased region" description="Polar residues" evidence="1">
    <location>
        <begin position="82"/>
        <end position="94"/>
    </location>
</feature>
<dbReference type="VEuPathDB" id="VectorBase:GBRI029337"/>
<dbReference type="AlphaFoldDB" id="A0A1A9WRC8"/>
<evidence type="ECO:0000313" key="3">
    <source>
        <dbReference type="EnsemblMetazoa" id="GBRI029337-PA"/>
    </source>
</evidence>
<dbReference type="STRING" id="37001.A0A1A9WRC8"/>